<dbReference type="GO" id="GO:0051301">
    <property type="term" value="P:cell division"/>
    <property type="evidence" value="ECO:0007669"/>
    <property type="project" value="UniProtKB-KW"/>
</dbReference>
<dbReference type="InterPro" id="IPR050515">
    <property type="entry name" value="Beta-lactam/transpept"/>
</dbReference>
<name>A0ABR7LQN2_9ACTN</name>
<gene>
    <name evidence="3" type="ORF">HKK74_15460</name>
</gene>
<evidence type="ECO:0000313" key="3">
    <source>
        <dbReference type="EMBL" id="MBC6466889.1"/>
    </source>
</evidence>
<dbReference type="PANTHER" id="PTHR30627:SF24">
    <property type="entry name" value="PENICILLIN-BINDING PROTEIN 4B"/>
    <property type="match status" value="1"/>
</dbReference>
<dbReference type="EMBL" id="JABVEC010000010">
    <property type="protein sequence ID" value="MBC6466889.1"/>
    <property type="molecule type" value="Genomic_DNA"/>
</dbReference>
<dbReference type="Pfam" id="PF00905">
    <property type="entry name" value="Transpeptidase"/>
    <property type="match status" value="1"/>
</dbReference>
<protein>
    <submittedName>
        <fullName evidence="3">Cell division protein FtsI</fullName>
    </submittedName>
</protein>
<dbReference type="SUPFAM" id="SSF54427">
    <property type="entry name" value="NTF2-like"/>
    <property type="match status" value="1"/>
</dbReference>
<feature type="domain" description="NTF2-like N-terminal transpeptidase" evidence="2">
    <location>
        <begin position="34"/>
        <end position="141"/>
    </location>
</feature>
<keyword evidence="3" id="KW-0131">Cell cycle</keyword>
<dbReference type="RefSeq" id="WP_187243904.1">
    <property type="nucleotide sequence ID" value="NZ_BAAAOK010000027.1"/>
</dbReference>
<accession>A0ABR7LQN2</accession>
<dbReference type="InterPro" id="IPR007887">
    <property type="entry name" value="MecA_N"/>
</dbReference>
<evidence type="ECO:0000313" key="4">
    <source>
        <dbReference type="Proteomes" id="UP000805614"/>
    </source>
</evidence>
<dbReference type="InterPro" id="IPR012338">
    <property type="entry name" value="Beta-lactam/transpept-like"/>
</dbReference>
<organism evidence="3 4">
    <name type="scientific">Actinomadura alba</name>
    <dbReference type="NCBI Taxonomy" id="406431"/>
    <lineage>
        <taxon>Bacteria</taxon>
        <taxon>Bacillati</taxon>
        <taxon>Actinomycetota</taxon>
        <taxon>Actinomycetes</taxon>
        <taxon>Streptosporangiales</taxon>
        <taxon>Thermomonosporaceae</taxon>
        <taxon>Actinomadura</taxon>
    </lineage>
</organism>
<reference evidence="3 4" key="1">
    <citation type="submission" date="2020-06" db="EMBL/GenBank/DDBJ databases">
        <title>Actinomadura xiongansis sp. nov., isolated from soil of Baiyangdian.</title>
        <authorList>
            <person name="Zhang X."/>
        </authorList>
    </citation>
    <scope>NUCLEOTIDE SEQUENCE [LARGE SCALE GENOMIC DNA]</scope>
    <source>
        <strain evidence="3 4">HBUM206468</strain>
    </source>
</reference>
<keyword evidence="4" id="KW-1185">Reference proteome</keyword>
<dbReference type="Proteomes" id="UP000805614">
    <property type="component" value="Unassembled WGS sequence"/>
</dbReference>
<dbReference type="PANTHER" id="PTHR30627">
    <property type="entry name" value="PEPTIDOGLYCAN D,D-TRANSPEPTIDASE"/>
    <property type="match status" value="1"/>
</dbReference>
<feature type="domain" description="Penicillin-binding protein transpeptidase" evidence="1">
    <location>
        <begin position="242"/>
        <end position="509"/>
    </location>
</feature>
<dbReference type="SUPFAM" id="SSF56601">
    <property type="entry name" value="beta-lactamase/transpeptidase-like"/>
    <property type="match status" value="1"/>
</dbReference>
<sequence length="513" mass="53412">MRSRGLMILAGLLAVALLAAGGLWYAQSRGVKGSPEEVSRDYFRAWRLGSLDRMAKLAADPPLDFAGQHRALSRGLSVTSISLTPGPVVADGKDRAHLGYEVRRNLSGRGVWSYRSTLRLGVVDRRWKVLWTPDALYPGLRGAATWRLTEAKAPATAFVDRAGKPLVEGGTLEPYVAELAERFGGDEDDDPGWAVELQYPGEPAQRVKVFGGRAGKKIRTTVDARWQKAAEHAVGAASTPAAVVAIRPSTGEILAVADRLGGRNAFLGRYPPGSTFKVVTAAGLLSDGMSPSSGVDCPATVVTAQRTVRNHDGSSLGRTALRGAFAQSCNTTFARLAVERLHAAKMTAAAHSFGFNGPITPGVGAARGGFPQPGGDAELAEAAFGQGRVEASPLMMAVVAAAVADGTWRSPRMVDAALIREVGDPVQKAHPVPGAAALRTMMRAVVTEGTAARAGLPGGTAGKTGSAEIGGGASHAWFIGYRGDLAFAVFVAGGDSGPTVAAPLAARFLRAHR</sequence>
<evidence type="ECO:0000259" key="2">
    <source>
        <dbReference type="Pfam" id="PF05223"/>
    </source>
</evidence>
<comment type="caution">
    <text evidence="3">The sequence shown here is derived from an EMBL/GenBank/DDBJ whole genome shotgun (WGS) entry which is preliminary data.</text>
</comment>
<dbReference type="Pfam" id="PF05223">
    <property type="entry name" value="MecA_N"/>
    <property type="match status" value="1"/>
</dbReference>
<dbReference type="Gene3D" id="3.40.710.10">
    <property type="entry name" value="DD-peptidase/beta-lactamase superfamily"/>
    <property type="match status" value="1"/>
</dbReference>
<proteinExistence type="predicted"/>
<keyword evidence="3" id="KW-0132">Cell division</keyword>
<evidence type="ECO:0000259" key="1">
    <source>
        <dbReference type="Pfam" id="PF00905"/>
    </source>
</evidence>
<dbReference type="InterPro" id="IPR001460">
    <property type="entry name" value="PCN-bd_Tpept"/>
</dbReference>
<dbReference type="InterPro" id="IPR032710">
    <property type="entry name" value="NTF2-like_dom_sf"/>
</dbReference>